<evidence type="ECO:0000256" key="7">
    <source>
        <dbReference type="ARBA" id="ARBA00034125"/>
    </source>
</evidence>
<proteinExistence type="inferred from homology"/>
<evidence type="ECO:0000256" key="5">
    <source>
        <dbReference type="ARBA" id="ARBA00022989"/>
    </source>
</evidence>
<protein>
    <recommendedName>
        <fullName evidence="9">Threonine/Serine exporter ThrE domain-containing protein</fullName>
    </recommendedName>
</protein>
<name>A0A133NA34_9FUSO</name>
<keyword evidence="11" id="KW-1185">Reference proteome</keyword>
<feature type="domain" description="Threonine/Serine exporter ThrE" evidence="9">
    <location>
        <begin position="8"/>
        <end position="135"/>
    </location>
</feature>
<keyword evidence="2" id="KW-1003">Cell membrane</keyword>
<dbReference type="EMBL" id="LRPX01000083">
    <property type="protein sequence ID" value="KXA13146.1"/>
    <property type="molecule type" value="Genomic_DNA"/>
</dbReference>
<evidence type="ECO:0000256" key="2">
    <source>
        <dbReference type="ARBA" id="ARBA00022475"/>
    </source>
</evidence>
<feature type="transmembrane region" description="Helical" evidence="8">
    <location>
        <begin position="6"/>
        <end position="22"/>
    </location>
</feature>
<dbReference type="RefSeq" id="WP_008801834.1">
    <property type="nucleotide sequence ID" value="NZ_KQ956568.1"/>
</dbReference>
<dbReference type="STRING" id="134605.HMPREF3206_01604"/>
<comment type="similarity">
    <text evidence="7">Belongs to the ThrE exporter (TC 2.A.79) family.</text>
</comment>
<feature type="transmembrane region" description="Helical" evidence="8">
    <location>
        <begin position="55"/>
        <end position="73"/>
    </location>
</feature>
<comment type="subcellular location">
    <subcellularLocation>
        <location evidence="1">Cell membrane</location>
        <topology evidence="1">Multi-pass membrane protein</topology>
    </subcellularLocation>
</comment>
<evidence type="ECO:0000256" key="1">
    <source>
        <dbReference type="ARBA" id="ARBA00004651"/>
    </source>
</evidence>
<dbReference type="AlphaFoldDB" id="A0A133NA34"/>
<keyword evidence="4 8" id="KW-0812">Transmembrane</keyword>
<evidence type="ECO:0000256" key="6">
    <source>
        <dbReference type="ARBA" id="ARBA00023136"/>
    </source>
</evidence>
<dbReference type="GO" id="GO:0015744">
    <property type="term" value="P:succinate transport"/>
    <property type="evidence" value="ECO:0007669"/>
    <property type="project" value="TreeGrafter"/>
</dbReference>
<dbReference type="PATRIC" id="fig|134605.3.peg.1583"/>
<dbReference type="PANTHER" id="PTHR34390:SF1">
    <property type="entry name" value="SUCCINATE TRANSPORTER SUBUNIT YJJB-RELATED"/>
    <property type="match status" value="1"/>
</dbReference>
<evidence type="ECO:0000256" key="3">
    <source>
        <dbReference type="ARBA" id="ARBA00022519"/>
    </source>
</evidence>
<dbReference type="InterPro" id="IPR024528">
    <property type="entry name" value="ThrE_2"/>
</dbReference>
<gene>
    <name evidence="10" type="ORF">HMPREF3206_01604</name>
</gene>
<dbReference type="Proteomes" id="UP000070617">
    <property type="component" value="Unassembled WGS sequence"/>
</dbReference>
<keyword evidence="6 8" id="KW-0472">Membrane</keyword>
<reference evidence="11" key="1">
    <citation type="submission" date="2016-01" db="EMBL/GenBank/DDBJ databases">
        <authorList>
            <person name="Mitreva M."/>
            <person name="Pepin K.H."/>
            <person name="Mihindukulasuriya K.A."/>
            <person name="Fulton R."/>
            <person name="Fronick C."/>
            <person name="O'Laughlin M."/>
            <person name="Miner T."/>
            <person name="Herter B."/>
            <person name="Rosa B.A."/>
            <person name="Cordes M."/>
            <person name="Tomlinson C."/>
            <person name="Wollam A."/>
            <person name="Palsikar V.B."/>
            <person name="Mardis E.R."/>
            <person name="Wilson R.K."/>
        </authorList>
    </citation>
    <scope>NUCLEOTIDE SEQUENCE [LARGE SCALE GENOMIC DNA]</scope>
    <source>
        <strain evidence="11">CMW8396</strain>
    </source>
</reference>
<evidence type="ECO:0000259" key="9">
    <source>
        <dbReference type="Pfam" id="PF12821"/>
    </source>
</evidence>
<feature type="transmembrane region" description="Helical" evidence="8">
    <location>
        <begin position="29"/>
        <end position="49"/>
    </location>
</feature>
<keyword evidence="3" id="KW-0997">Cell inner membrane</keyword>
<dbReference type="PANTHER" id="PTHR34390">
    <property type="entry name" value="UPF0442 PROTEIN YJJB-RELATED"/>
    <property type="match status" value="1"/>
</dbReference>
<evidence type="ECO:0000313" key="10">
    <source>
        <dbReference type="EMBL" id="KXA13146.1"/>
    </source>
</evidence>
<feature type="transmembrane region" description="Helical" evidence="8">
    <location>
        <begin position="80"/>
        <end position="100"/>
    </location>
</feature>
<accession>A0A133NA34</accession>
<organism evidence="10 11">
    <name type="scientific">Fusobacterium equinum</name>
    <dbReference type="NCBI Taxonomy" id="134605"/>
    <lineage>
        <taxon>Bacteria</taxon>
        <taxon>Fusobacteriati</taxon>
        <taxon>Fusobacteriota</taxon>
        <taxon>Fusobacteriia</taxon>
        <taxon>Fusobacteriales</taxon>
        <taxon>Fusobacteriaceae</taxon>
        <taxon>Fusobacterium</taxon>
    </lineage>
</organism>
<evidence type="ECO:0000256" key="4">
    <source>
        <dbReference type="ARBA" id="ARBA00022692"/>
    </source>
</evidence>
<dbReference type="Pfam" id="PF12821">
    <property type="entry name" value="ThrE_2"/>
    <property type="match status" value="1"/>
</dbReference>
<evidence type="ECO:0000256" key="8">
    <source>
        <dbReference type="SAM" id="Phobius"/>
    </source>
</evidence>
<evidence type="ECO:0000313" key="11">
    <source>
        <dbReference type="Proteomes" id="UP000070617"/>
    </source>
</evidence>
<keyword evidence="5 8" id="KW-1133">Transmembrane helix</keyword>
<dbReference type="GO" id="GO:0005886">
    <property type="term" value="C:plasma membrane"/>
    <property type="evidence" value="ECO:0007669"/>
    <property type="project" value="UniProtKB-SubCell"/>
</dbReference>
<feature type="transmembrane region" description="Helical" evidence="8">
    <location>
        <begin position="120"/>
        <end position="144"/>
    </location>
</feature>
<comment type="caution">
    <text evidence="10">The sequence shown here is derived from an EMBL/GenBank/DDBJ whole genome shotgun (WGS) entry which is preliminary data.</text>
</comment>
<dbReference type="InterPro" id="IPR050539">
    <property type="entry name" value="ThrE_Dicarb/AminoAcid_Exp"/>
</dbReference>
<sequence>MLLYILEVFWALLATLAFSIIFQVTGKRLILSTIAGGIGWIVLSVALHYFQYSSVTSFLFSAMSITIYAEIVAKKMNTTVTTTLIPGLIPLVPGSGIFFTMDNFVQGNYIKAVDLGRETLFVTAAITIGIVFITSLSQMIIRIVKYRTILQKHRKKIKR</sequence>